<proteinExistence type="predicted"/>
<name>A0A1G7VQ95_9FLAO</name>
<dbReference type="OrthoDB" id="1373944at2"/>
<feature type="chain" id="PRO_5011614870" evidence="1">
    <location>
        <begin position="21"/>
        <end position="145"/>
    </location>
</feature>
<evidence type="ECO:0000313" key="2">
    <source>
        <dbReference type="EMBL" id="SDG61986.1"/>
    </source>
</evidence>
<dbReference type="EMBL" id="FNCZ01000001">
    <property type="protein sequence ID" value="SDG61986.1"/>
    <property type="molecule type" value="Genomic_DNA"/>
</dbReference>
<sequence>MKRTILIFATVVLGFTTLNASTEHTIVTNETSLEITTDNIIEVYDWKVITKSGKSEGTSLNLETAKRMITLFSAGEIILEKQIKNFKVLRSEATEISQRLFFWKVKSNYGKSEGFASSKSSAERMIRLASKGDIITYKVIASSKY</sequence>
<accession>A0A1G7VQ95</accession>
<dbReference type="AlphaFoldDB" id="A0A1G7VQ95"/>
<dbReference type="STRING" id="262004.SAMN04489796_10198"/>
<evidence type="ECO:0000313" key="3">
    <source>
        <dbReference type="Proteomes" id="UP000199492"/>
    </source>
</evidence>
<dbReference type="Proteomes" id="UP000199492">
    <property type="component" value="Unassembled WGS sequence"/>
</dbReference>
<feature type="signal peptide" evidence="1">
    <location>
        <begin position="1"/>
        <end position="20"/>
    </location>
</feature>
<evidence type="ECO:0000256" key="1">
    <source>
        <dbReference type="SAM" id="SignalP"/>
    </source>
</evidence>
<dbReference type="RefSeq" id="WP_092465636.1">
    <property type="nucleotide sequence ID" value="NZ_FNCZ01000001.1"/>
</dbReference>
<gene>
    <name evidence="2" type="ORF">SAMN04489796_10198</name>
</gene>
<organism evidence="2 3">
    <name type="scientific">Winogradskyella thalassocola</name>
    <dbReference type="NCBI Taxonomy" id="262004"/>
    <lineage>
        <taxon>Bacteria</taxon>
        <taxon>Pseudomonadati</taxon>
        <taxon>Bacteroidota</taxon>
        <taxon>Flavobacteriia</taxon>
        <taxon>Flavobacteriales</taxon>
        <taxon>Flavobacteriaceae</taxon>
        <taxon>Winogradskyella</taxon>
    </lineage>
</organism>
<reference evidence="3" key="1">
    <citation type="submission" date="2016-10" db="EMBL/GenBank/DDBJ databases">
        <authorList>
            <person name="Varghese N."/>
            <person name="Submissions S."/>
        </authorList>
    </citation>
    <scope>NUCLEOTIDE SEQUENCE [LARGE SCALE GENOMIC DNA]</scope>
    <source>
        <strain evidence="3">DSM 15363</strain>
    </source>
</reference>
<keyword evidence="1" id="KW-0732">Signal</keyword>
<keyword evidence="3" id="KW-1185">Reference proteome</keyword>
<protein>
    <submittedName>
        <fullName evidence="2">Uncharacterized protein</fullName>
    </submittedName>
</protein>